<dbReference type="GO" id="GO:0070536">
    <property type="term" value="P:protein K63-linked deubiquitination"/>
    <property type="evidence" value="ECO:0007669"/>
    <property type="project" value="InterPro"/>
</dbReference>
<dbReference type="CDD" id="cd08066">
    <property type="entry name" value="MPN_AMSH_like"/>
    <property type="match status" value="1"/>
</dbReference>
<evidence type="ECO:0000256" key="3">
    <source>
        <dbReference type="ARBA" id="ARBA00005093"/>
    </source>
</evidence>
<dbReference type="Gene3D" id="3.40.140.10">
    <property type="entry name" value="Cytidine Deaminase, domain 2"/>
    <property type="match status" value="1"/>
</dbReference>
<dbReference type="InterPro" id="IPR021930">
    <property type="entry name" value="Heparan_SO4_deacetylase_dom"/>
</dbReference>
<keyword evidence="10" id="KW-0378">Hydrolase</keyword>
<dbReference type="InterPro" id="IPR000863">
    <property type="entry name" value="Sulfotransferase_dom"/>
</dbReference>
<dbReference type="PANTHER" id="PTHR12947:SF13">
    <property type="entry name" value="FI19924P1"/>
    <property type="match status" value="1"/>
</dbReference>
<dbReference type="Pfam" id="PF12062">
    <property type="entry name" value="HSNSD-CE"/>
    <property type="match status" value="1"/>
</dbReference>
<evidence type="ECO:0000256" key="2">
    <source>
        <dbReference type="ARBA" id="ARBA00004841"/>
    </source>
</evidence>
<evidence type="ECO:0000256" key="4">
    <source>
        <dbReference type="ARBA" id="ARBA00010420"/>
    </source>
</evidence>
<dbReference type="Proteomes" id="UP000681722">
    <property type="component" value="Unassembled WGS sequence"/>
</dbReference>
<dbReference type="AlphaFoldDB" id="A0A813WR42"/>
<feature type="domain" description="MPN" evidence="14">
    <location>
        <begin position="216"/>
        <end position="348"/>
    </location>
</feature>
<dbReference type="Pfam" id="PF01398">
    <property type="entry name" value="JAB"/>
    <property type="match status" value="1"/>
</dbReference>
<keyword evidence="17" id="KW-1185">Reference proteome</keyword>
<dbReference type="SUPFAM" id="SSF140856">
    <property type="entry name" value="USP8 N-terminal domain-like"/>
    <property type="match status" value="1"/>
</dbReference>
<feature type="compositionally biased region" description="Low complexity" evidence="13">
    <location>
        <begin position="131"/>
        <end position="141"/>
    </location>
</feature>
<dbReference type="InterPro" id="IPR015063">
    <property type="entry name" value="USP8_dimer"/>
</dbReference>
<dbReference type="InterPro" id="IPR000555">
    <property type="entry name" value="JAMM/MPN+_dom"/>
</dbReference>
<keyword evidence="8" id="KW-0479">Metal-binding</keyword>
<organism evidence="15 17">
    <name type="scientific">Didymodactylos carnosus</name>
    <dbReference type="NCBI Taxonomy" id="1234261"/>
    <lineage>
        <taxon>Eukaryota</taxon>
        <taxon>Metazoa</taxon>
        <taxon>Spiralia</taxon>
        <taxon>Gnathifera</taxon>
        <taxon>Rotifera</taxon>
        <taxon>Eurotatoria</taxon>
        <taxon>Bdelloidea</taxon>
        <taxon>Philodinida</taxon>
        <taxon>Philodinidae</taxon>
        <taxon>Didymodactylos</taxon>
    </lineage>
</organism>
<dbReference type="SUPFAM" id="SSF52540">
    <property type="entry name" value="P-loop containing nucleoside triphosphate hydrolases"/>
    <property type="match status" value="1"/>
</dbReference>
<dbReference type="GO" id="GO:0046872">
    <property type="term" value="F:metal ion binding"/>
    <property type="evidence" value="ECO:0007669"/>
    <property type="project" value="UniProtKB-KW"/>
</dbReference>
<comment type="caution">
    <text evidence="15">The sequence shown here is derived from an EMBL/GenBank/DDBJ whole genome shotgun (WGS) entry which is preliminary data.</text>
</comment>
<comment type="similarity">
    <text evidence="5">Belongs to the peptidase M67C family.</text>
</comment>
<evidence type="ECO:0000259" key="14">
    <source>
        <dbReference type="PROSITE" id="PS50249"/>
    </source>
</evidence>
<evidence type="ECO:0000256" key="10">
    <source>
        <dbReference type="ARBA" id="ARBA00022801"/>
    </source>
</evidence>
<dbReference type="Gene3D" id="1.20.58.80">
    <property type="entry name" value="Phosphotransferase system, lactose/cellobiose-type IIA subunit"/>
    <property type="match status" value="1"/>
</dbReference>
<keyword evidence="12" id="KW-0482">Metalloprotease</keyword>
<protein>
    <recommendedName>
        <fullName evidence="6">[heparan sulfate]-glucosamine N-sulfotransferase</fullName>
        <ecNumber evidence="6">2.8.2.8</ecNumber>
    </recommendedName>
</protein>
<dbReference type="UniPathway" id="UPA00756"/>
<dbReference type="EC" id="2.8.2.8" evidence="6"/>
<dbReference type="UniPathway" id="UPA00862"/>
<sequence length="1011" mass="118300">MSVITEDVKMKAREKVQKLLETMCHIPVKPQTPIDWYYKSSQYLLDQAEVHYKDGRLEESFILYSRYIILHVEELKKHHPDYLLVSGVEKARANELIKTAFLRAEELKQKVRQKYEQNISRSEEEIKRQESSTYSETTATTKSKDMHNENELEFQKIKANYVYSQPGLKVENAPIVPATDSAQSQIKQDLSRKPTIDRATKPNFSANYSNLTSCRRVMIPSDITKIFLDVAQRNTIRSIETCGILAGSKKDDRYVITHIVVPKQNGGPDSCDTEKEEEMIEYITGNDLITLGWIHTHPTQTAFLSSVDLHTHLPYQMLLSEAIAIVISPKFDETGVFSLTNDRGIPVISTCNKTGFHEHVNIPPLYQHIGLLYYLNKKSLKSCSECYLIKMKQMQLYNVSYSTLLYQQQSIPSTINVRSPFLIDDKINLIKILRFNTILPYFHTKKLSDSMCIGLDVKDKLNNKNGILYVKEKITNKNIILLMINGSEVFISDCLDHYWFYWPIIIDVLNYLSYNRYNHGLNRYIQIDIDDIFLGSVGSRLKSSDIEALVQSQKFIQKYINNFQFRLGYCGWYFQRGTKEENDADRLLIEYKNEFVWFHHTWKHLKLNKIIDKRQLIDSTERNVEFSRKYRLPLDPSYTIGPHHSGIYPINPIVYDVWKNIYGWNVTSTENYPYHYPSQQHRGFIYQGIQVLPRQTCGLFTNTLFYDQYPNGSHRLERNLMGGQLFRAMLTKPISIFMTHQMNYGYDRLANYLFSKLIYHISNWTNIRLQSVTSNELAQKYFSQYYPNDREPVFTNPCDDNILLKLWSHERTACNIFPKFIIVGPQKTGSTALHAMLLRHPSLRSTKASLTTFEEHEVARNQQKITFDNLLQSNKVDQLKKRCLNPGHYDVHLNSWLTYFTPKQIYIVDGEAFRENPQPIIDDIQKNFLNLSIIVNSSSMVGYSKKKQFFCPKTLDDRLKCLGPNKGRSYPSMGNNVRKWLDNYYYRSNKNLIHLLRRYNYTIPTWLLVKQ</sequence>
<comment type="pathway">
    <text evidence="2">Glycan metabolism; heparin biosynthesis.</text>
</comment>
<dbReference type="InterPro" id="IPR027417">
    <property type="entry name" value="P-loop_NTPase"/>
</dbReference>
<accession>A0A813WR42</accession>
<evidence type="ECO:0000256" key="8">
    <source>
        <dbReference type="ARBA" id="ARBA00022723"/>
    </source>
</evidence>
<evidence type="ECO:0000313" key="16">
    <source>
        <dbReference type="EMBL" id="CAF3648631.1"/>
    </source>
</evidence>
<dbReference type="Pfam" id="PF08969">
    <property type="entry name" value="USP8_dimer"/>
    <property type="match status" value="1"/>
</dbReference>
<comment type="pathway">
    <text evidence="3">Glycan metabolism; heparan sulfate biosynthesis.</text>
</comment>
<dbReference type="GO" id="GO:0015016">
    <property type="term" value="F:heparan sulfate N-sulfotransferase activity"/>
    <property type="evidence" value="ECO:0007669"/>
    <property type="project" value="UniProtKB-EC"/>
</dbReference>
<dbReference type="GO" id="GO:0140492">
    <property type="term" value="F:metal-dependent deubiquitinase activity"/>
    <property type="evidence" value="ECO:0007669"/>
    <property type="project" value="InterPro"/>
</dbReference>
<evidence type="ECO:0000313" key="17">
    <source>
        <dbReference type="Proteomes" id="UP000663829"/>
    </source>
</evidence>
<evidence type="ECO:0000256" key="11">
    <source>
        <dbReference type="ARBA" id="ARBA00022833"/>
    </source>
</evidence>
<dbReference type="EMBL" id="CAJOBC010001020">
    <property type="protein sequence ID" value="CAF3648631.1"/>
    <property type="molecule type" value="Genomic_DNA"/>
</dbReference>
<evidence type="ECO:0000313" key="15">
    <source>
        <dbReference type="EMBL" id="CAF0860953.1"/>
    </source>
</evidence>
<keyword evidence="7" id="KW-0645">Protease</keyword>
<evidence type="ECO:0000256" key="6">
    <source>
        <dbReference type="ARBA" id="ARBA00012979"/>
    </source>
</evidence>
<dbReference type="GO" id="GO:0005768">
    <property type="term" value="C:endosome"/>
    <property type="evidence" value="ECO:0007669"/>
    <property type="project" value="TreeGrafter"/>
</dbReference>
<comment type="cofactor">
    <cofactor evidence="1">
        <name>Zn(2+)</name>
        <dbReference type="ChEBI" id="CHEBI:29105"/>
    </cofactor>
</comment>
<comment type="similarity">
    <text evidence="4">Belongs to the sulfotransferase 1 family. NDST subfamily.</text>
</comment>
<dbReference type="Proteomes" id="UP000663829">
    <property type="component" value="Unassembled WGS sequence"/>
</dbReference>
<dbReference type="InterPro" id="IPR044098">
    <property type="entry name" value="STAMBP/STALP-like_MPN"/>
</dbReference>
<dbReference type="Gene3D" id="3.40.50.300">
    <property type="entry name" value="P-loop containing nucleotide triphosphate hydrolases"/>
    <property type="match status" value="2"/>
</dbReference>
<dbReference type="EMBL" id="CAJNOQ010001020">
    <property type="protein sequence ID" value="CAF0860953.1"/>
    <property type="molecule type" value="Genomic_DNA"/>
</dbReference>
<dbReference type="Pfam" id="PF00685">
    <property type="entry name" value="Sulfotransfer_1"/>
    <property type="match status" value="1"/>
</dbReference>
<feature type="region of interest" description="Disordered" evidence="13">
    <location>
        <begin position="120"/>
        <end position="146"/>
    </location>
</feature>
<name>A0A813WR42_9BILA</name>
<gene>
    <name evidence="15" type="ORF">GPM918_LOCUS6584</name>
    <name evidence="16" type="ORF">SRO942_LOCUS6584</name>
</gene>
<keyword evidence="9" id="KW-0833">Ubl conjugation pathway</keyword>
<reference evidence="15" key="1">
    <citation type="submission" date="2021-02" db="EMBL/GenBank/DDBJ databases">
        <authorList>
            <person name="Nowell W R."/>
        </authorList>
    </citation>
    <scope>NUCLEOTIDE SEQUENCE</scope>
</reference>
<dbReference type="SMART" id="SM00232">
    <property type="entry name" value="JAB_MPN"/>
    <property type="match status" value="1"/>
</dbReference>
<proteinExistence type="inferred from homology"/>
<evidence type="ECO:0000256" key="9">
    <source>
        <dbReference type="ARBA" id="ARBA00022786"/>
    </source>
</evidence>
<dbReference type="GO" id="GO:0015012">
    <property type="term" value="P:heparan sulfate proteoglycan biosynthetic process"/>
    <property type="evidence" value="ECO:0007669"/>
    <property type="project" value="UniProtKB-UniPathway"/>
</dbReference>
<dbReference type="GO" id="GO:0016020">
    <property type="term" value="C:membrane"/>
    <property type="evidence" value="ECO:0007669"/>
    <property type="project" value="TreeGrafter"/>
</dbReference>
<feature type="compositionally biased region" description="Basic and acidic residues" evidence="13">
    <location>
        <begin position="120"/>
        <end position="130"/>
    </location>
</feature>
<evidence type="ECO:0000256" key="1">
    <source>
        <dbReference type="ARBA" id="ARBA00001947"/>
    </source>
</evidence>
<dbReference type="GO" id="GO:0030210">
    <property type="term" value="P:heparin proteoglycan biosynthetic process"/>
    <property type="evidence" value="ECO:0007669"/>
    <property type="project" value="UniProtKB-UniPathway"/>
</dbReference>
<dbReference type="PANTHER" id="PTHR12947">
    <property type="entry name" value="AMSH-LIKE PROTEASE"/>
    <property type="match status" value="1"/>
</dbReference>
<evidence type="ECO:0000256" key="12">
    <source>
        <dbReference type="ARBA" id="ARBA00023049"/>
    </source>
</evidence>
<evidence type="ECO:0000256" key="5">
    <source>
        <dbReference type="ARBA" id="ARBA00010981"/>
    </source>
</evidence>
<dbReference type="OrthoDB" id="8958249at2759"/>
<dbReference type="GO" id="GO:0006508">
    <property type="term" value="P:proteolysis"/>
    <property type="evidence" value="ECO:0007669"/>
    <property type="project" value="UniProtKB-KW"/>
</dbReference>
<dbReference type="GO" id="GO:0061578">
    <property type="term" value="F:K63-linked deubiquitinase activity"/>
    <property type="evidence" value="ECO:0007669"/>
    <property type="project" value="InterPro"/>
</dbReference>
<evidence type="ECO:0000256" key="13">
    <source>
        <dbReference type="SAM" id="MobiDB-lite"/>
    </source>
</evidence>
<evidence type="ECO:0000256" key="7">
    <source>
        <dbReference type="ARBA" id="ARBA00022670"/>
    </source>
</evidence>
<dbReference type="SUPFAM" id="SSF102712">
    <property type="entry name" value="JAB1/MPN domain"/>
    <property type="match status" value="1"/>
</dbReference>
<dbReference type="InterPro" id="IPR037518">
    <property type="entry name" value="MPN"/>
</dbReference>
<keyword evidence="11" id="KW-0862">Zinc</keyword>
<dbReference type="PROSITE" id="PS50249">
    <property type="entry name" value="MPN"/>
    <property type="match status" value="1"/>
</dbReference>